<protein>
    <submittedName>
        <fullName evidence="7">Uncharacterized protein</fullName>
    </submittedName>
</protein>
<feature type="transmembrane region" description="Helical" evidence="6">
    <location>
        <begin position="186"/>
        <end position="206"/>
    </location>
</feature>
<feature type="transmembrane region" description="Helical" evidence="6">
    <location>
        <begin position="70"/>
        <end position="91"/>
    </location>
</feature>
<feature type="transmembrane region" description="Helical" evidence="6">
    <location>
        <begin position="218"/>
        <end position="239"/>
    </location>
</feature>
<dbReference type="PANTHER" id="PTHR42038:SF4">
    <property type="entry name" value="INTEGRAL MEMBRANE PROTEIN"/>
    <property type="match status" value="1"/>
</dbReference>
<comment type="subcellular location">
    <subcellularLocation>
        <location evidence="1">Membrane</location>
        <topology evidence="1">Multi-pass membrane protein</topology>
    </subcellularLocation>
</comment>
<evidence type="ECO:0000313" key="7">
    <source>
        <dbReference type="EMBL" id="CAF9942514.1"/>
    </source>
</evidence>
<name>A0A8H3PK84_9LECA</name>
<comment type="similarity">
    <text evidence="2">Belongs to the paxB family.</text>
</comment>
<evidence type="ECO:0000256" key="1">
    <source>
        <dbReference type="ARBA" id="ARBA00004141"/>
    </source>
</evidence>
<dbReference type="Pfam" id="PF25129">
    <property type="entry name" value="Pyr4-TMTC"/>
    <property type="match status" value="1"/>
</dbReference>
<organism evidence="7 8">
    <name type="scientific">Imshaugia aleurites</name>
    <dbReference type="NCBI Taxonomy" id="172621"/>
    <lineage>
        <taxon>Eukaryota</taxon>
        <taxon>Fungi</taxon>
        <taxon>Dikarya</taxon>
        <taxon>Ascomycota</taxon>
        <taxon>Pezizomycotina</taxon>
        <taxon>Lecanoromycetes</taxon>
        <taxon>OSLEUM clade</taxon>
        <taxon>Lecanoromycetidae</taxon>
        <taxon>Lecanorales</taxon>
        <taxon>Lecanorineae</taxon>
        <taxon>Parmeliaceae</taxon>
        <taxon>Imshaugia</taxon>
    </lineage>
</organism>
<feature type="transmembrane region" description="Helical" evidence="6">
    <location>
        <begin position="152"/>
        <end position="174"/>
    </location>
</feature>
<dbReference type="Proteomes" id="UP000664534">
    <property type="component" value="Unassembled WGS sequence"/>
</dbReference>
<dbReference type="GO" id="GO:0016829">
    <property type="term" value="F:lyase activity"/>
    <property type="evidence" value="ECO:0007669"/>
    <property type="project" value="InterPro"/>
</dbReference>
<keyword evidence="3 6" id="KW-0812">Transmembrane</keyword>
<feature type="transmembrane region" description="Helical" evidence="6">
    <location>
        <begin position="37"/>
        <end position="58"/>
    </location>
</feature>
<evidence type="ECO:0000256" key="2">
    <source>
        <dbReference type="ARBA" id="ARBA00006757"/>
    </source>
</evidence>
<dbReference type="AlphaFoldDB" id="A0A8H3PK84"/>
<dbReference type="OrthoDB" id="5294024at2759"/>
<dbReference type="EMBL" id="CAJPDT010000192">
    <property type="protein sequence ID" value="CAF9942514.1"/>
    <property type="molecule type" value="Genomic_DNA"/>
</dbReference>
<evidence type="ECO:0000313" key="8">
    <source>
        <dbReference type="Proteomes" id="UP000664534"/>
    </source>
</evidence>
<dbReference type="PANTHER" id="PTHR42038">
    <property type="match status" value="1"/>
</dbReference>
<keyword evidence="4 6" id="KW-1133">Transmembrane helix</keyword>
<proteinExistence type="inferred from homology"/>
<keyword evidence="5 6" id="KW-0472">Membrane</keyword>
<comment type="caution">
    <text evidence="7">The sequence shown here is derived from an EMBL/GenBank/DDBJ whole genome shotgun (WGS) entry which is preliminary data.</text>
</comment>
<evidence type="ECO:0000256" key="6">
    <source>
        <dbReference type="SAM" id="Phobius"/>
    </source>
</evidence>
<reference evidence="7" key="1">
    <citation type="submission" date="2021-03" db="EMBL/GenBank/DDBJ databases">
        <authorList>
            <person name="Tagirdzhanova G."/>
        </authorList>
    </citation>
    <scope>NUCLEOTIDE SEQUENCE</scope>
</reference>
<keyword evidence="8" id="KW-1185">Reference proteome</keyword>
<evidence type="ECO:0000256" key="3">
    <source>
        <dbReference type="ARBA" id="ARBA00022692"/>
    </source>
</evidence>
<gene>
    <name evidence="7" type="ORF">IMSHALPRED_003857</name>
</gene>
<sequence length="249" mass="28514">MASLPPNAPFSLAQKAKAYHIAVHPADSVLDPPESYLLVQTLLMLFTALLWTMANLFYSIRTFRDHKSAMPFHCLYANLAWDLFYWIAIASTPFERYGFGAWLVSDLVHAAITVRYEYPGQMWQAMRKICFGVCVFVFGFWILSVLNPDYQSSAIASGHLLCTAISWGSVYDIVRRKEMKGHSLEIWCARTLGTIFALLTVMWRYLNVPDNWLYVVQPWALALMIACILGDSVYLVIYLTRKMKKSKTL</sequence>
<accession>A0A8H3PK84</accession>
<evidence type="ECO:0000256" key="4">
    <source>
        <dbReference type="ARBA" id="ARBA00022989"/>
    </source>
</evidence>
<dbReference type="InterPro" id="IPR039020">
    <property type="entry name" value="PaxB-like"/>
</dbReference>
<dbReference type="GO" id="GO:0016020">
    <property type="term" value="C:membrane"/>
    <property type="evidence" value="ECO:0007669"/>
    <property type="project" value="UniProtKB-SubCell"/>
</dbReference>
<evidence type="ECO:0000256" key="5">
    <source>
        <dbReference type="ARBA" id="ARBA00023136"/>
    </source>
</evidence>
<feature type="transmembrane region" description="Helical" evidence="6">
    <location>
        <begin position="97"/>
        <end position="116"/>
    </location>
</feature>
<feature type="transmembrane region" description="Helical" evidence="6">
    <location>
        <begin position="128"/>
        <end position="146"/>
    </location>
</feature>